<evidence type="ECO:0000256" key="2">
    <source>
        <dbReference type="SAM" id="SignalP"/>
    </source>
</evidence>
<gene>
    <name evidence="3" type="ORF">A8950_3850</name>
</gene>
<dbReference type="Gene3D" id="2.40.160.20">
    <property type="match status" value="1"/>
</dbReference>
<comment type="similarity">
    <text evidence="1">Belongs to the OmpW/AlkL family.</text>
</comment>
<dbReference type="Pfam" id="PF03922">
    <property type="entry name" value="OmpW"/>
    <property type="match status" value="1"/>
</dbReference>
<dbReference type="InterPro" id="IPR000758">
    <property type="entry name" value="Enterovir_OMP"/>
</dbReference>
<keyword evidence="4" id="KW-1185">Reference proteome</keyword>
<evidence type="ECO:0000313" key="3">
    <source>
        <dbReference type="EMBL" id="TDQ77695.1"/>
    </source>
</evidence>
<dbReference type="Proteomes" id="UP000295783">
    <property type="component" value="Unassembled WGS sequence"/>
</dbReference>
<dbReference type="EMBL" id="SNYW01000014">
    <property type="protein sequence ID" value="TDQ77695.1"/>
    <property type="molecule type" value="Genomic_DNA"/>
</dbReference>
<dbReference type="GO" id="GO:0019867">
    <property type="term" value="C:outer membrane"/>
    <property type="evidence" value="ECO:0007669"/>
    <property type="project" value="InterPro"/>
</dbReference>
<dbReference type="PANTHER" id="PTHR36920">
    <property type="match status" value="1"/>
</dbReference>
<evidence type="ECO:0000313" key="4">
    <source>
        <dbReference type="Proteomes" id="UP000295783"/>
    </source>
</evidence>
<dbReference type="OrthoDB" id="9807574at2"/>
<reference evidence="3 4" key="1">
    <citation type="submission" date="2019-03" db="EMBL/GenBank/DDBJ databases">
        <title>Genomic Encyclopedia of Type Strains, Phase III (KMG-III): the genomes of soil and plant-associated and newly described type strains.</title>
        <authorList>
            <person name="Whitman W."/>
        </authorList>
    </citation>
    <scope>NUCLEOTIDE SEQUENCE [LARGE SCALE GENOMIC DNA]</scope>
    <source>
        <strain evidence="3 4">CGMCC 1.7660</strain>
    </source>
</reference>
<keyword evidence="2" id="KW-0732">Signal</keyword>
<proteinExistence type="inferred from homology"/>
<dbReference type="GO" id="GO:0044384">
    <property type="term" value="C:host outer membrane"/>
    <property type="evidence" value="ECO:0007669"/>
    <property type="project" value="InterPro"/>
</dbReference>
<dbReference type="SUPFAM" id="SSF56925">
    <property type="entry name" value="OMPA-like"/>
    <property type="match status" value="1"/>
</dbReference>
<dbReference type="InterPro" id="IPR011250">
    <property type="entry name" value="OMP/PagP_B-barrel"/>
</dbReference>
<dbReference type="PROSITE" id="PS00695">
    <property type="entry name" value="ENT_VIR_OMP_2"/>
    <property type="match status" value="1"/>
</dbReference>
<accession>A0A4R6WHE0</accession>
<dbReference type="RefSeq" id="WP_133615272.1">
    <property type="nucleotide sequence ID" value="NZ_SNYW01000014.1"/>
</dbReference>
<dbReference type="GO" id="GO:0055085">
    <property type="term" value="P:transmembrane transport"/>
    <property type="evidence" value="ECO:0007669"/>
    <property type="project" value="TreeGrafter"/>
</dbReference>
<dbReference type="AlphaFoldDB" id="A0A4R6WHE0"/>
<protein>
    <submittedName>
        <fullName evidence="3">Outer membrane protein</fullName>
    </submittedName>
</protein>
<organism evidence="3 4">
    <name type="scientific">Dongia mobilis</name>
    <dbReference type="NCBI Taxonomy" id="578943"/>
    <lineage>
        <taxon>Bacteria</taxon>
        <taxon>Pseudomonadati</taxon>
        <taxon>Pseudomonadota</taxon>
        <taxon>Alphaproteobacteria</taxon>
        <taxon>Rhodospirillales</taxon>
        <taxon>Dongiaceae</taxon>
        <taxon>Dongia</taxon>
    </lineage>
</organism>
<feature type="signal peptide" evidence="2">
    <location>
        <begin position="1"/>
        <end position="26"/>
    </location>
</feature>
<sequence length="221" mass="23860">MTKIKTLGSAALAAALLIAATGAASAQDAEAPPGKYAGDFMIRLRGIGVIPADNADIDPIGGDTELSNTGMPEIDFTYFITDNIALELIAATTHHEVSARNTSAGDIDLGDVWLLPPTLLLQYHFLTKERFSPYIGAGINYTIFYGVDEAKNSIATDVDYDNSIGWALQVGVDYRLDENWYINADVKRLFLDTDVSVNNGGVKADVDVDPWIFGMGIGYKF</sequence>
<dbReference type="PANTHER" id="PTHR36920:SF1">
    <property type="entry name" value="OUTER MEMBRANE PROTEIN W"/>
    <property type="match status" value="1"/>
</dbReference>
<dbReference type="InterPro" id="IPR005618">
    <property type="entry name" value="OMPW"/>
</dbReference>
<feature type="chain" id="PRO_5020723930" evidence="2">
    <location>
        <begin position="27"/>
        <end position="221"/>
    </location>
</feature>
<comment type="caution">
    <text evidence="3">The sequence shown here is derived from an EMBL/GenBank/DDBJ whole genome shotgun (WGS) entry which is preliminary data.</text>
</comment>
<name>A0A4R6WHE0_9PROT</name>
<evidence type="ECO:0000256" key="1">
    <source>
        <dbReference type="ARBA" id="ARBA00009330"/>
    </source>
</evidence>